<sequence length="81" mass="9181">MSNVIPLTRQPAPSQAVATEFGHAIFFARKDPSDPDTCERYLLDRYPDRWREILANRERAMDIAGQLYLDKVSAAVTAEVD</sequence>
<dbReference type="RefSeq" id="WP_211913062.1">
    <property type="nucleotide sequence ID" value="NZ_CP036498.1"/>
</dbReference>
<proteinExistence type="predicted"/>
<name>A0ABX8A710_9BRAD</name>
<keyword evidence="2" id="KW-1185">Reference proteome</keyword>
<gene>
    <name evidence="1" type="ORF">RPMA_12250</name>
</gene>
<dbReference type="Proteomes" id="UP000682843">
    <property type="component" value="Chromosome"/>
</dbReference>
<evidence type="ECO:0000313" key="2">
    <source>
        <dbReference type="Proteomes" id="UP000682843"/>
    </source>
</evidence>
<accession>A0ABX8A710</accession>
<protein>
    <submittedName>
        <fullName evidence="1">Uncharacterized protein</fullName>
    </submittedName>
</protein>
<organism evidence="1 2">
    <name type="scientific">Tardiphaga alba</name>
    <dbReference type="NCBI Taxonomy" id="340268"/>
    <lineage>
        <taxon>Bacteria</taxon>
        <taxon>Pseudomonadati</taxon>
        <taxon>Pseudomonadota</taxon>
        <taxon>Alphaproteobacteria</taxon>
        <taxon>Hyphomicrobiales</taxon>
        <taxon>Nitrobacteraceae</taxon>
        <taxon>Tardiphaga</taxon>
    </lineage>
</organism>
<dbReference type="EMBL" id="CP036498">
    <property type="protein sequence ID" value="QUS39518.1"/>
    <property type="molecule type" value="Genomic_DNA"/>
</dbReference>
<reference evidence="1 2" key="1">
    <citation type="submission" date="2019-02" db="EMBL/GenBank/DDBJ databases">
        <title>Emended description of the genus Rhodopseudomonas and description of Rhodopseudomonas albus sp. nov., a non-phototrophic, heavy-metal-tolerant bacterium isolated from garden soil.</title>
        <authorList>
            <person name="Bao Z."/>
            <person name="Cao W.W."/>
            <person name="Sato Y."/>
            <person name="Nishizawa T."/>
            <person name="Zhao J."/>
            <person name="Guo Y."/>
            <person name="Ohta H."/>
        </authorList>
    </citation>
    <scope>NUCLEOTIDE SEQUENCE [LARGE SCALE GENOMIC DNA]</scope>
    <source>
        <strain evidence="1 2">SK50-23</strain>
    </source>
</reference>
<evidence type="ECO:0000313" key="1">
    <source>
        <dbReference type="EMBL" id="QUS39518.1"/>
    </source>
</evidence>